<protein>
    <submittedName>
        <fullName evidence="2">Uncharacterized protein</fullName>
    </submittedName>
</protein>
<sequence length="540" mass="62051">MESIIEDCDSINLELEEDSTFEFGIVNTYNLPEICNHIHKKDEDIYFSSRNVLYKLLGDNKYGQKKLRERIIGFLPLGSDYPLLALICKAVKCFKLQINNNAVILEKYKDRCDASVVYLGLSEENLAVCVYKTEEVIKYCTIGVDDTNMILLRKEVLSNDVNIKFDSSLYLNCYLLLSEHGYTVFKLNRLNCSLEPVIASVSRLESNLGLNHKSEKLVEVQDGLTYTLVKYERLDSVTGYKGPSLMKLINNHILCFVRLDKNDLLVCFHEINTNGTFKTIKLTTHASQQIHTDPKRNTNTSSTNTTSGSTKENEFRAKKVVSMQYSKGVFNVLIESEDSRYSVLSFTEEMPTETISYYDPYTVMPTTEELERLIETSEIVITRKLVDYLISNNIKSCCKKILKCIHIPEVEAVRILKNDISLVEDFMLYTRCSESELKKAFKSEMDSITFKKVLHKLLEMMERYYNKSIIKMINIMLDAKVVQIEEFDENILEGLQNMVEGCQKEQMDLQSLLSFTNTLLDNKIKVDTNPLITSVEISLD</sequence>
<name>A0A976QXA9_THEOR</name>
<dbReference type="EMBL" id="CP056071">
    <property type="protein sequence ID" value="UKK02231.2"/>
    <property type="molecule type" value="Genomic_DNA"/>
</dbReference>
<accession>A0A976QXA9</accession>
<gene>
    <name evidence="2" type="ORF">MACK_001587</name>
</gene>
<evidence type="ECO:0000313" key="3">
    <source>
        <dbReference type="Proteomes" id="UP000244811"/>
    </source>
</evidence>
<dbReference type="Proteomes" id="UP000244811">
    <property type="component" value="Chromosome 2"/>
</dbReference>
<organism evidence="2 3">
    <name type="scientific">Theileria orientalis</name>
    <dbReference type="NCBI Taxonomy" id="68886"/>
    <lineage>
        <taxon>Eukaryota</taxon>
        <taxon>Sar</taxon>
        <taxon>Alveolata</taxon>
        <taxon>Apicomplexa</taxon>
        <taxon>Aconoidasida</taxon>
        <taxon>Piroplasmida</taxon>
        <taxon>Theileriidae</taxon>
        <taxon>Theileria</taxon>
    </lineage>
</organism>
<feature type="compositionally biased region" description="Low complexity" evidence="1">
    <location>
        <begin position="297"/>
        <end position="310"/>
    </location>
</feature>
<evidence type="ECO:0000313" key="2">
    <source>
        <dbReference type="EMBL" id="UKK02231.2"/>
    </source>
</evidence>
<dbReference type="AlphaFoldDB" id="A0A976QXA9"/>
<proteinExistence type="predicted"/>
<reference evidence="2" key="1">
    <citation type="submission" date="2022-07" db="EMBL/GenBank/DDBJ databases">
        <title>Evaluation of T. orientalis genome assembly methods using nanopore sequencing and analysis of variation between genomes.</title>
        <authorList>
            <person name="Yam J."/>
            <person name="Micallef M.L."/>
            <person name="Liu M."/>
            <person name="Djordjevic S.P."/>
            <person name="Bogema D.R."/>
            <person name="Jenkins C."/>
        </authorList>
    </citation>
    <scope>NUCLEOTIDE SEQUENCE</scope>
    <source>
        <strain evidence="2">Goon Nure</strain>
    </source>
</reference>
<feature type="region of interest" description="Disordered" evidence="1">
    <location>
        <begin position="288"/>
        <end position="313"/>
    </location>
</feature>
<evidence type="ECO:0000256" key="1">
    <source>
        <dbReference type="SAM" id="MobiDB-lite"/>
    </source>
</evidence>